<feature type="domain" description="Peptidase M16 C-terminal" evidence="6">
    <location>
        <begin position="667"/>
        <end position="843"/>
    </location>
</feature>
<comment type="similarity">
    <text evidence="1">Belongs to the peptidase M16 family.</text>
</comment>
<organism evidence="7 8">
    <name type="scientific">Sphingomonas metalli</name>
    <dbReference type="NCBI Taxonomy" id="1779358"/>
    <lineage>
        <taxon>Bacteria</taxon>
        <taxon>Pseudomonadati</taxon>
        <taxon>Pseudomonadota</taxon>
        <taxon>Alphaproteobacteria</taxon>
        <taxon>Sphingomonadales</taxon>
        <taxon>Sphingomonadaceae</taxon>
        <taxon>Sphingomonas</taxon>
    </lineage>
</organism>
<dbReference type="RefSeq" id="WP_229664425.1">
    <property type="nucleotide sequence ID" value="NZ_BMIH01000002.1"/>
</dbReference>
<dbReference type="InterPro" id="IPR011765">
    <property type="entry name" value="Pept_M16_N"/>
</dbReference>
<comment type="caution">
    <text evidence="7">The sequence shown here is derived from an EMBL/GenBank/DDBJ whole genome shotgun (WGS) entry which is preliminary data.</text>
</comment>
<reference evidence="7" key="1">
    <citation type="journal article" date="2014" name="Int. J. Syst. Evol. Microbiol.">
        <title>Complete genome sequence of Corynebacterium casei LMG S-19264T (=DSM 44701T), isolated from a smear-ripened cheese.</title>
        <authorList>
            <consortium name="US DOE Joint Genome Institute (JGI-PGF)"/>
            <person name="Walter F."/>
            <person name="Albersmeier A."/>
            <person name="Kalinowski J."/>
            <person name="Ruckert C."/>
        </authorList>
    </citation>
    <scope>NUCLEOTIDE SEQUENCE</scope>
    <source>
        <strain evidence="7">CGMCC 1.15330</strain>
    </source>
</reference>
<keyword evidence="4" id="KW-0732">Signal</keyword>
<accession>A0A916SZQ9</accession>
<sequence>MRARVVAALLAAVASPAFAATRAALDVPPATPVKPLAFTERTLANGLRVYAIRDTTTPNVSIQVWYDVGGRDDPRGRSGFAHLFEHLMFKATRNLVPEQMDRLTEDVGGFNNASTGDDYTNYYEVVPANHLQRLLFAEADRMASLVVEPKSFASERDVVKEEYRQGLARPYGKLFQTYLPAISYSRHPYARGVIGDVGNLDAATIEDVRAFHATYYRPDNAILVVAGNFDPAELNRWVDQYFAPIRRPAGTIPRVTVTEPPRTAPVRRTVREPNTPLPAVLMSWQLPPARDPDVPALQVLDAILATGEHSRLYESLVYRDQLATSAATALDLRAGTGVYAAYAIMAGGKSADAGETALMREVARLRDAPVTPEELSEAKNELVTAALRERETVDGKASVLASDVLLTGDPRASEAQLAAIQRVSAADVQRVARRYLAPAGAATLRYLPAAPGATGDRVAIAPTVVTRALTAPADIDTVTPASAAERIAPPPPGAAVAVATPRIDEQRLANGLRLVTVERHDLPLVTALIVGGGGAAGDAPGRAGTAALAASLLTKGTTTRTATDIARAVEALGGSIGSGADRDGSIVSIAVRSGELTRALPILADVVIHPAFAPAEIERLRTQTLDGVTVSLKDPPQLAGLVATRAVFGTAPYATPLEGTPRSLAAITRDDVLAAWRAAFSPDRSTLVLVGDIYPAAARSLAEASLGGWQRGTATPSAPLAPAAFSPPQTIVIDMPEAPQAAVVVARPGITRSDPRYYALSVGNTVLGGGFSSRLNQEIRIKRGLAYGASSSLQARRLPGSIAARTQTQNPTAAQAAGLILSEMRRMGAAAVPAAELETRKAVLIGGFGRTIETNDGMAGLLSEHLVEGVPLAEIGRYVANIEAVDPASVASVAKDLLDPGPASIVIVGDAKQFVEPLRAVAPRLRVIPEAGLDLDSPSLSGGGPDDRSSRTGSVR</sequence>
<evidence type="ECO:0000256" key="3">
    <source>
        <dbReference type="SAM" id="MobiDB-lite"/>
    </source>
</evidence>
<feature type="region of interest" description="Disordered" evidence="3">
    <location>
        <begin position="933"/>
        <end position="956"/>
    </location>
</feature>
<feature type="domain" description="Peptidase M16 N-terminal" evidence="5">
    <location>
        <begin position="49"/>
        <end position="195"/>
    </location>
</feature>
<reference evidence="7" key="2">
    <citation type="submission" date="2020-09" db="EMBL/GenBank/DDBJ databases">
        <authorList>
            <person name="Sun Q."/>
            <person name="Zhou Y."/>
        </authorList>
    </citation>
    <scope>NUCLEOTIDE SEQUENCE</scope>
    <source>
        <strain evidence="7">CGMCC 1.15330</strain>
    </source>
</reference>
<evidence type="ECO:0000256" key="1">
    <source>
        <dbReference type="ARBA" id="ARBA00007261"/>
    </source>
</evidence>
<feature type="signal peptide" evidence="4">
    <location>
        <begin position="1"/>
        <end position="19"/>
    </location>
</feature>
<dbReference type="Pfam" id="PF05193">
    <property type="entry name" value="Peptidase_M16_C"/>
    <property type="match status" value="2"/>
</dbReference>
<keyword evidence="2" id="KW-0645">Protease</keyword>
<feature type="domain" description="Peptidase M16 N-terminal" evidence="5">
    <location>
        <begin position="526"/>
        <end position="658"/>
    </location>
</feature>
<dbReference type="PANTHER" id="PTHR11851">
    <property type="entry name" value="METALLOPROTEASE"/>
    <property type="match status" value="1"/>
</dbReference>
<dbReference type="GO" id="GO:0008237">
    <property type="term" value="F:metallopeptidase activity"/>
    <property type="evidence" value="ECO:0007669"/>
    <property type="project" value="UniProtKB-KW"/>
</dbReference>
<dbReference type="PANTHER" id="PTHR11851:SF49">
    <property type="entry name" value="MITOCHONDRIAL-PROCESSING PEPTIDASE SUBUNIT ALPHA"/>
    <property type="match status" value="1"/>
</dbReference>
<feature type="domain" description="Peptidase M16 C-terminal" evidence="6">
    <location>
        <begin position="203"/>
        <end position="382"/>
    </location>
</feature>
<feature type="chain" id="PRO_5036674706" evidence="4">
    <location>
        <begin position="20"/>
        <end position="956"/>
    </location>
</feature>
<evidence type="ECO:0000313" key="7">
    <source>
        <dbReference type="EMBL" id="GGB25463.1"/>
    </source>
</evidence>
<keyword evidence="2" id="KW-0378">Hydrolase</keyword>
<evidence type="ECO:0000259" key="6">
    <source>
        <dbReference type="Pfam" id="PF05193"/>
    </source>
</evidence>
<proteinExistence type="inferred from homology"/>
<dbReference type="AlphaFoldDB" id="A0A916SZQ9"/>
<name>A0A916SZQ9_9SPHN</name>
<dbReference type="InterPro" id="IPR050361">
    <property type="entry name" value="MPP/UQCRC_Complex"/>
</dbReference>
<keyword evidence="8" id="KW-1185">Reference proteome</keyword>
<evidence type="ECO:0000256" key="2">
    <source>
        <dbReference type="ARBA" id="ARBA00023049"/>
    </source>
</evidence>
<dbReference type="InterPro" id="IPR011249">
    <property type="entry name" value="Metalloenz_LuxS/M16"/>
</dbReference>
<dbReference type="InterPro" id="IPR007863">
    <property type="entry name" value="Peptidase_M16_C"/>
</dbReference>
<evidence type="ECO:0000256" key="4">
    <source>
        <dbReference type="SAM" id="SignalP"/>
    </source>
</evidence>
<evidence type="ECO:0000313" key="8">
    <source>
        <dbReference type="Proteomes" id="UP000623067"/>
    </source>
</evidence>
<keyword evidence="2" id="KW-0482">Metalloprotease</keyword>
<dbReference type="Proteomes" id="UP000623067">
    <property type="component" value="Unassembled WGS sequence"/>
</dbReference>
<evidence type="ECO:0000259" key="5">
    <source>
        <dbReference type="Pfam" id="PF00675"/>
    </source>
</evidence>
<dbReference type="EMBL" id="BMIH01000002">
    <property type="protein sequence ID" value="GGB25463.1"/>
    <property type="molecule type" value="Genomic_DNA"/>
</dbReference>
<dbReference type="Gene3D" id="3.30.830.10">
    <property type="entry name" value="Metalloenzyme, LuxS/M16 peptidase-like"/>
    <property type="match status" value="4"/>
</dbReference>
<dbReference type="GO" id="GO:0046872">
    <property type="term" value="F:metal ion binding"/>
    <property type="evidence" value="ECO:0007669"/>
    <property type="project" value="InterPro"/>
</dbReference>
<dbReference type="SUPFAM" id="SSF63411">
    <property type="entry name" value="LuxS/MPP-like metallohydrolase"/>
    <property type="match status" value="4"/>
</dbReference>
<protein>
    <submittedName>
        <fullName evidence="7">Peptidase M16</fullName>
    </submittedName>
</protein>
<dbReference type="Pfam" id="PF00675">
    <property type="entry name" value="Peptidase_M16"/>
    <property type="match status" value="2"/>
</dbReference>
<gene>
    <name evidence="7" type="ORF">GCM10011380_13810</name>
</gene>